<feature type="domain" description="Glycoside hydrolase family 31 N-terminal" evidence="8">
    <location>
        <begin position="56"/>
        <end position="224"/>
    </location>
</feature>
<dbReference type="GO" id="GO:0030246">
    <property type="term" value="F:carbohydrate binding"/>
    <property type="evidence" value="ECO:0007669"/>
    <property type="project" value="InterPro"/>
</dbReference>
<sequence>MKFTDGYWLTRPGITPLFAQQVDDIRIDEAAGTMTVFAPTVAVRERGDTLNRPMFTLTFSSPAEGVVKVRVQRHQGAVHRGPDFQKFEDASFRPTISLTETEGVLEAGDLRVRVQRDGSWNFSFEQGETVLTTSLPRSVGHMTGNGHEAPASTWVHQQLSIEPGERVYGLGERFGAFTKNGQVVDSWNADGGTSSEQSYKSVPFYLTSRGYGVFVDDPSAVSFEVGSEVNSRVQFSVEGETLDYYVFAGPTPKDVLARYTALTGRPAKLPAWSFGLWLTTSFTAAYDEASVNEFVDGMAERDIPLSVFHFDCFWMREFQWTDFEWDERTFPDPEGQLARLHDRGLRVSAWINSYIAQRSRLFAEAAEKGYLLKRTDGSVWQWDMWQAGMGLVDFTNPEATEWYVAHLVRLMKQGVDTFKTDFGERIPSTGVVWHDGSDPARMHNYYPHLYNEAVFRALEQHYGVDNAIVFARSATAGGQQFPVHWGGDCDSTYASMAESLRGGLSLALSGFGYWSHDIGGFEGTPDPGVFKRWLAFGLLSSHSRLHGSDTVRVPWAFDEEAVDVARRFTKLKMTLMPYLAGIAEQAPATGTPMMRPMVLEFPDDRGGFDADGQYMLGDALLVAPVFTADGSVEYYLPEGLWTSLLDGSVQDGRRWVRETHGFDSVPLRVRPGTVLPIGARDDRPDYEWAEDVTLACFELPDGYDRVTTVPGFEGPSTSFRVRRVGDEIIASSDDATAGWSLLVGDQLVDTNTAGEIRITLTPEESA</sequence>
<dbReference type="InterPro" id="IPR000322">
    <property type="entry name" value="Glyco_hydro_31_TIM"/>
</dbReference>
<dbReference type="SUPFAM" id="SSF51445">
    <property type="entry name" value="(Trans)glycosidases"/>
    <property type="match status" value="1"/>
</dbReference>
<dbReference type="Pfam" id="PF01055">
    <property type="entry name" value="Glyco_hydro_31_2nd"/>
    <property type="match status" value="1"/>
</dbReference>
<comment type="caution">
    <text evidence="10">The sequence shown here is derived from an EMBL/GenBank/DDBJ whole genome shotgun (WGS) entry which is preliminary data.</text>
</comment>
<dbReference type="Proteomes" id="UP000680132">
    <property type="component" value="Unassembled WGS sequence"/>
</dbReference>
<dbReference type="InterPro" id="IPR017853">
    <property type="entry name" value="GH"/>
</dbReference>
<dbReference type="SUPFAM" id="SSF74650">
    <property type="entry name" value="Galactose mutarotase-like"/>
    <property type="match status" value="1"/>
</dbReference>
<proteinExistence type="inferred from homology"/>
<keyword evidence="3 6" id="KW-0326">Glycosidase</keyword>
<dbReference type="AlphaFoldDB" id="A0A939TRY4"/>
<dbReference type="CDD" id="cd14752">
    <property type="entry name" value="GH31_N"/>
    <property type="match status" value="1"/>
</dbReference>
<dbReference type="Gene3D" id="2.60.40.1180">
    <property type="entry name" value="Golgi alpha-mannosidase II"/>
    <property type="match status" value="2"/>
</dbReference>
<feature type="domain" description="Glycosyl hydrolase family 31 C-terminal" evidence="9">
    <location>
        <begin position="590"/>
        <end position="675"/>
    </location>
</feature>
<dbReference type="Pfam" id="PF13802">
    <property type="entry name" value="Gal_mutarotas_2"/>
    <property type="match status" value="1"/>
</dbReference>
<dbReference type="GO" id="GO:0061634">
    <property type="term" value="F:alpha-D-xyloside xylohydrolase"/>
    <property type="evidence" value="ECO:0007669"/>
    <property type="project" value="UniProtKB-EC"/>
</dbReference>
<accession>A0A939TRY4</accession>
<dbReference type="InterPro" id="IPR048395">
    <property type="entry name" value="Glyco_hydro_31_C"/>
</dbReference>
<dbReference type="InterPro" id="IPR025887">
    <property type="entry name" value="Glyco_hydro_31_N_dom"/>
</dbReference>
<evidence type="ECO:0000259" key="7">
    <source>
        <dbReference type="Pfam" id="PF01055"/>
    </source>
</evidence>
<evidence type="ECO:0000256" key="6">
    <source>
        <dbReference type="RuleBase" id="RU361185"/>
    </source>
</evidence>
<evidence type="ECO:0000313" key="10">
    <source>
        <dbReference type="EMBL" id="MBO3664995.1"/>
    </source>
</evidence>
<comment type="similarity">
    <text evidence="1 6">Belongs to the glycosyl hydrolase 31 family.</text>
</comment>
<dbReference type="SUPFAM" id="SSF117125">
    <property type="entry name" value="Putative glucosidase YicI, C-terminal domain"/>
    <property type="match status" value="1"/>
</dbReference>
<name>A0A939TRY4_9MICO</name>
<evidence type="ECO:0000256" key="2">
    <source>
        <dbReference type="ARBA" id="ARBA00022801"/>
    </source>
</evidence>
<feature type="domain" description="Glycoside hydrolase family 31 TIM barrel" evidence="7">
    <location>
        <begin position="266"/>
        <end position="579"/>
    </location>
</feature>
<dbReference type="NCBIfam" id="NF007940">
    <property type="entry name" value="PRK10658.1"/>
    <property type="match status" value="1"/>
</dbReference>
<dbReference type="RefSeq" id="WP_208505293.1">
    <property type="nucleotide sequence ID" value="NZ_JAGFOA010000008.1"/>
</dbReference>
<evidence type="ECO:0000256" key="5">
    <source>
        <dbReference type="ARBA" id="ARBA00066962"/>
    </source>
</evidence>
<dbReference type="Pfam" id="PF21365">
    <property type="entry name" value="Glyco_hydro_31_3rd"/>
    <property type="match status" value="1"/>
</dbReference>
<dbReference type="SUPFAM" id="SSF51011">
    <property type="entry name" value="Glycosyl hydrolase domain"/>
    <property type="match status" value="1"/>
</dbReference>
<evidence type="ECO:0000259" key="8">
    <source>
        <dbReference type="Pfam" id="PF13802"/>
    </source>
</evidence>
<dbReference type="InterPro" id="IPR011013">
    <property type="entry name" value="Gal_mutarotase_sf_dom"/>
</dbReference>
<dbReference type="PANTHER" id="PTHR43053:SF4">
    <property type="entry name" value="MYOGENESIS-REGULATING GLYCOSIDASE"/>
    <property type="match status" value="1"/>
</dbReference>
<dbReference type="CDD" id="cd06593">
    <property type="entry name" value="GH31_xylosidase_YicI"/>
    <property type="match status" value="1"/>
</dbReference>
<dbReference type="InterPro" id="IPR013780">
    <property type="entry name" value="Glyco_hydro_b"/>
</dbReference>
<dbReference type="PANTHER" id="PTHR43053">
    <property type="entry name" value="GLYCOSIDASE FAMILY 31"/>
    <property type="match status" value="1"/>
</dbReference>
<keyword evidence="2 6" id="KW-0378">Hydrolase</keyword>
<dbReference type="Gene3D" id="3.20.20.80">
    <property type="entry name" value="Glycosidases"/>
    <property type="match status" value="1"/>
</dbReference>
<reference evidence="10" key="1">
    <citation type="submission" date="2021-03" db="EMBL/GenBank/DDBJ databases">
        <title>Microbacterium sp. nov., a novel actinobacterium isolated from cow dung.</title>
        <authorList>
            <person name="Zhang L."/>
        </authorList>
    </citation>
    <scope>NUCLEOTIDE SEQUENCE</scope>
    <source>
        <strain evidence="10">NEAU-LLB</strain>
    </source>
</reference>
<dbReference type="Gene3D" id="2.60.40.1760">
    <property type="entry name" value="glycosyl hydrolase (family 31)"/>
    <property type="match status" value="1"/>
</dbReference>
<dbReference type="EMBL" id="JAGFOA010000008">
    <property type="protein sequence ID" value="MBO3664995.1"/>
    <property type="molecule type" value="Genomic_DNA"/>
</dbReference>
<evidence type="ECO:0000256" key="3">
    <source>
        <dbReference type="ARBA" id="ARBA00023295"/>
    </source>
</evidence>
<organism evidence="10 11">
    <name type="scientific">Microbacterium stercoris</name>
    <dbReference type="NCBI Taxonomy" id="2820289"/>
    <lineage>
        <taxon>Bacteria</taxon>
        <taxon>Bacillati</taxon>
        <taxon>Actinomycetota</taxon>
        <taxon>Actinomycetes</taxon>
        <taxon>Micrococcales</taxon>
        <taxon>Microbacteriaceae</taxon>
        <taxon>Microbacterium</taxon>
    </lineage>
</organism>
<evidence type="ECO:0000259" key="9">
    <source>
        <dbReference type="Pfam" id="PF21365"/>
    </source>
</evidence>
<dbReference type="InterPro" id="IPR050985">
    <property type="entry name" value="Alpha-glycosidase_related"/>
</dbReference>
<dbReference type="GO" id="GO:0005975">
    <property type="term" value="P:carbohydrate metabolic process"/>
    <property type="evidence" value="ECO:0007669"/>
    <property type="project" value="InterPro"/>
</dbReference>
<protein>
    <recommendedName>
        <fullName evidence="5">alpha-D-xyloside xylohydrolase</fullName>
        <ecNumber evidence="5">3.2.1.177</ecNumber>
    </recommendedName>
</protein>
<evidence type="ECO:0000313" key="11">
    <source>
        <dbReference type="Proteomes" id="UP000680132"/>
    </source>
</evidence>
<comment type="catalytic activity">
    <reaction evidence="4">
        <text>Hydrolysis of terminal, non-reducing alpha-D-xylose residues with release of alpha-D-xylose.</text>
        <dbReference type="EC" id="3.2.1.177"/>
    </reaction>
</comment>
<keyword evidence="11" id="KW-1185">Reference proteome</keyword>
<gene>
    <name evidence="10" type="primary">yicI</name>
    <name evidence="10" type="ORF">J5V96_15970</name>
</gene>
<evidence type="ECO:0000256" key="4">
    <source>
        <dbReference type="ARBA" id="ARBA00052064"/>
    </source>
</evidence>
<dbReference type="EC" id="3.2.1.177" evidence="5"/>
<evidence type="ECO:0000256" key="1">
    <source>
        <dbReference type="ARBA" id="ARBA00007806"/>
    </source>
</evidence>
<dbReference type="FunFam" id="3.20.20.80:FF:000053">
    <property type="entry name" value="Alpha-xylosidase YicI"/>
    <property type="match status" value="1"/>
</dbReference>